<evidence type="ECO:0008006" key="6">
    <source>
        <dbReference type="Google" id="ProtNLM"/>
    </source>
</evidence>
<evidence type="ECO:0000259" key="3">
    <source>
        <dbReference type="PROSITE" id="PS50900"/>
    </source>
</evidence>
<dbReference type="Proteomes" id="UP000270924">
    <property type="component" value="Unassembled WGS sequence"/>
</dbReference>
<dbReference type="EMBL" id="UYWW01007456">
    <property type="protein sequence ID" value="VDM15261.1"/>
    <property type="molecule type" value="Genomic_DNA"/>
</dbReference>
<organism evidence="4 5">
    <name type="scientific">Wuchereria bancrofti</name>
    <dbReference type="NCBI Taxonomy" id="6293"/>
    <lineage>
        <taxon>Eukaryota</taxon>
        <taxon>Metazoa</taxon>
        <taxon>Ecdysozoa</taxon>
        <taxon>Nematoda</taxon>
        <taxon>Chromadorea</taxon>
        <taxon>Rhabditida</taxon>
        <taxon>Spirurina</taxon>
        <taxon>Spiruromorpha</taxon>
        <taxon>Filarioidea</taxon>
        <taxon>Onchocercidae</taxon>
        <taxon>Wuchereria</taxon>
    </lineage>
</organism>
<evidence type="ECO:0000259" key="2">
    <source>
        <dbReference type="PROSITE" id="PS50835"/>
    </source>
</evidence>
<dbReference type="PROSITE" id="PS50900">
    <property type="entry name" value="PLAC"/>
    <property type="match status" value="1"/>
</dbReference>
<dbReference type="OrthoDB" id="4473401at2759"/>
<evidence type="ECO:0000313" key="5">
    <source>
        <dbReference type="Proteomes" id="UP000270924"/>
    </source>
</evidence>
<name>A0A3P7DYK5_WUCBA</name>
<sequence>MEISHPMLMLIGYNPVPLGSTITLRCKANGQYPIQWHKNGVLFQVTNDDQRIYMNDDHSELHITKIQQSDVADYLCSVGLNAILSNSIYLNVKDVEMVESCIDKGNQITCKLIHKIGLCSNPRYNSFCCHTCFVTNKFT</sequence>
<dbReference type="InterPro" id="IPR010909">
    <property type="entry name" value="PLAC"/>
</dbReference>
<dbReference type="SUPFAM" id="SSF48726">
    <property type="entry name" value="Immunoglobulin"/>
    <property type="match status" value="1"/>
</dbReference>
<feature type="domain" description="Ig-like" evidence="2">
    <location>
        <begin position="6"/>
        <end position="78"/>
    </location>
</feature>
<evidence type="ECO:0000256" key="1">
    <source>
        <dbReference type="ARBA" id="ARBA00022729"/>
    </source>
</evidence>
<reference evidence="4 5" key="1">
    <citation type="submission" date="2018-11" db="EMBL/GenBank/DDBJ databases">
        <authorList>
            <consortium name="Pathogen Informatics"/>
        </authorList>
    </citation>
    <scope>NUCLEOTIDE SEQUENCE [LARGE SCALE GENOMIC DNA]</scope>
</reference>
<accession>A0A3P7DYK5</accession>
<protein>
    <recommendedName>
        <fullName evidence="6">Ig-like domain-containing protein</fullName>
    </recommendedName>
</protein>
<dbReference type="AlphaFoldDB" id="A0A3P7DYK5"/>
<dbReference type="Gene3D" id="2.60.40.10">
    <property type="entry name" value="Immunoglobulins"/>
    <property type="match status" value="1"/>
</dbReference>
<gene>
    <name evidence="4" type="ORF">WBA_LOCUS8647</name>
</gene>
<dbReference type="InterPro" id="IPR003599">
    <property type="entry name" value="Ig_sub"/>
</dbReference>
<dbReference type="PROSITE" id="PS50835">
    <property type="entry name" value="IG_LIKE"/>
    <property type="match status" value="1"/>
</dbReference>
<proteinExistence type="predicted"/>
<dbReference type="Pfam" id="PF13927">
    <property type="entry name" value="Ig_3"/>
    <property type="match status" value="1"/>
</dbReference>
<dbReference type="InterPro" id="IPR007110">
    <property type="entry name" value="Ig-like_dom"/>
</dbReference>
<dbReference type="InterPro" id="IPR013783">
    <property type="entry name" value="Ig-like_fold"/>
</dbReference>
<keyword evidence="1" id="KW-0732">Signal</keyword>
<dbReference type="InParanoid" id="A0A3P7DYK5"/>
<dbReference type="Pfam" id="PF08686">
    <property type="entry name" value="PLAC"/>
    <property type="match status" value="1"/>
</dbReference>
<feature type="domain" description="PLAC" evidence="3">
    <location>
        <begin position="97"/>
        <end position="136"/>
    </location>
</feature>
<dbReference type="SMART" id="SM00409">
    <property type="entry name" value="IG"/>
    <property type="match status" value="1"/>
</dbReference>
<dbReference type="InterPro" id="IPR036179">
    <property type="entry name" value="Ig-like_dom_sf"/>
</dbReference>
<evidence type="ECO:0000313" key="4">
    <source>
        <dbReference type="EMBL" id="VDM15261.1"/>
    </source>
</evidence>
<keyword evidence="5" id="KW-1185">Reference proteome</keyword>